<feature type="repeat" description="CHCR" evidence="13">
    <location>
        <begin position="463"/>
        <end position="625"/>
    </location>
</feature>
<feature type="compositionally biased region" description="Polar residues" evidence="15">
    <location>
        <begin position="901"/>
        <end position="920"/>
    </location>
</feature>
<reference evidence="18" key="1">
    <citation type="submission" date="2025-08" db="UniProtKB">
        <authorList>
            <consortium name="RefSeq"/>
        </authorList>
    </citation>
    <scope>IDENTIFICATION</scope>
</reference>
<sequence length="979" mass="110795">MRENPILVAVGSDEAGINPVIKVWKQDKLDMQGEPFCVKSMRAIIGNKPASVSAFRVNDSMNMMAVGFDDGRLLLVKGDISRTTAKQSKHIHLTPSATISAPITGIEFQGSSHIFVVTTVSVYSVPLNTRGLDPVMQNLDNERGCKPGCSAITEARRDLKEVQLIIGCRDALYLYQHDGIGPCLAFDAEKELVSWFRNYLVCVIRDNDKTILNIYDINNKYVAYSTPLIGISHILPSWGGSELVIVTKQGKIFSLTEKATEDRLGVLFRKNQYELAVKLANSNNYDGIVDIFRQYGDHLYAKGEHDLAVAQYIKTIGKLEESYVIRKLLDAQKIKQLTDYLQELHKQGLAKEDHTTLLINCYTNINKVDTLSKFIQNVDLQFDAEIAIKVCRSSELYHEALLLAEKHKKNDYYLKIQIEDMKNFTNAIRYIERLPFKEAEENLEKYGKVLMDNNPEQTTNLLCRLCTNYEGRKSRAEKFIHIFVNNPKLLKNFLQQIMSEIGEKIKLSPIIYNTLLELELQEYRLESQPSKKASKETEIMCFLREKKNCYDTDLALGLCQINNFKQGILHLYEKAELYHQILSFYTEKQAYNSIIDVCTRFGNDDPSLWRHALLIFAHAGEHSNTNHYFMLVLDHIEKHSLLPAIMVVSIAAQSKTATLSLVKEFLVRHLSGEGEKIRNCEQAIKQYKKETEALRTQMDEVKHKARVFQESKCSGCKIELELPSVHFLCGHSFHVNCFENFSDSSGCPSCAPENNRVAEKQRQMEEAMETLNEDFAKMFNDTDDVLGTVADFLSRGVFKTVDPLTEATLNEDSTEFSLARIPAAKPKSLFERPTFPCRVVPEEPAARKSVFDKPDPFRKPVPSQAKVSPAPKRKPALESINPKPQEETNIPFRLSGEEGSDVQSFADNNPFQESLETANITRREVKTSPPRTASESKPATVPTSSNPFDGDVTNPFGSESAYYSEQSDNPFPTDAAKTR</sequence>
<dbReference type="InterPro" id="IPR036322">
    <property type="entry name" value="WD40_repeat_dom_sf"/>
</dbReference>
<dbReference type="SUPFAM" id="SSF48371">
    <property type="entry name" value="ARM repeat"/>
    <property type="match status" value="1"/>
</dbReference>
<dbReference type="GO" id="GO:0048284">
    <property type="term" value="P:organelle fusion"/>
    <property type="evidence" value="ECO:0007669"/>
    <property type="project" value="TreeGrafter"/>
</dbReference>
<dbReference type="PANTHER" id="PTHR23323">
    <property type="entry name" value="VACUOLAR PROTEIN SORTING-ASSOCIATED PROTEIN"/>
    <property type="match status" value="1"/>
</dbReference>
<dbReference type="SUPFAM" id="SSF50978">
    <property type="entry name" value="WD40 repeat-like"/>
    <property type="match status" value="1"/>
</dbReference>
<evidence type="ECO:0000256" key="1">
    <source>
        <dbReference type="ARBA" id="ARBA00004371"/>
    </source>
</evidence>
<dbReference type="GO" id="GO:0005764">
    <property type="term" value="C:lysosome"/>
    <property type="evidence" value="ECO:0007669"/>
    <property type="project" value="UniProtKB-SubCell"/>
</dbReference>
<keyword evidence="7" id="KW-0862">Zinc</keyword>
<evidence type="ECO:0000256" key="2">
    <source>
        <dbReference type="ARBA" id="ARBA00004492"/>
    </source>
</evidence>
<keyword evidence="17" id="KW-1185">Reference proteome</keyword>
<dbReference type="InterPro" id="IPR001841">
    <property type="entry name" value="Znf_RING"/>
</dbReference>
<feature type="compositionally biased region" description="Polar residues" evidence="15">
    <location>
        <begin position="955"/>
        <end position="970"/>
    </location>
</feature>
<protein>
    <recommendedName>
        <fullName evidence="11">Vacuolar protein sorting-associated protein 11 homolog</fullName>
    </recommendedName>
</protein>
<evidence type="ECO:0000256" key="3">
    <source>
        <dbReference type="ARBA" id="ARBA00007070"/>
    </source>
</evidence>
<feature type="region of interest" description="Disordered" evidence="15">
    <location>
        <begin position="849"/>
        <end position="979"/>
    </location>
</feature>
<dbReference type="InterPro" id="IPR016528">
    <property type="entry name" value="VPS11"/>
</dbReference>
<dbReference type="GO" id="GO:0007033">
    <property type="term" value="P:vacuole organization"/>
    <property type="evidence" value="ECO:0007669"/>
    <property type="project" value="TreeGrafter"/>
</dbReference>
<evidence type="ECO:0000256" key="11">
    <source>
        <dbReference type="PIRNR" id="PIRNR007860"/>
    </source>
</evidence>
<dbReference type="InterPro" id="IPR000547">
    <property type="entry name" value="Clathrin_H-chain/VPS_repeat"/>
</dbReference>
<dbReference type="Pfam" id="PF23341">
    <property type="entry name" value="PEP5_VPS11_N"/>
    <property type="match status" value="1"/>
</dbReference>
<keyword evidence="8" id="KW-0653">Protein transport</keyword>
<dbReference type="PIRSF" id="PIRSF007860">
    <property type="entry name" value="VPS11"/>
    <property type="match status" value="1"/>
</dbReference>
<dbReference type="GeneID" id="100897583"/>
<evidence type="ECO:0000256" key="12">
    <source>
        <dbReference type="PROSITE-ProRule" id="PRU00175"/>
    </source>
</evidence>
<dbReference type="InterPro" id="IPR057307">
    <property type="entry name" value="PEP5_VPS11_N"/>
</dbReference>
<accession>A0AAJ7SCV4</accession>
<dbReference type="Proteomes" id="UP000694867">
    <property type="component" value="Unplaced"/>
</dbReference>
<dbReference type="PROSITE" id="PS50236">
    <property type="entry name" value="CHCR"/>
    <property type="match status" value="2"/>
</dbReference>
<evidence type="ECO:0000256" key="5">
    <source>
        <dbReference type="ARBA" id="ARBA00022723"/>
    </source>
</evidence>
<feature type="compositionally biased region" description="Basic and acidic residues" evidence="15">
    <location>
        <begin position="849"/>
        <end position="858"/>
    </location>
</feature>
<dbReference type="GO" id="GO:0006886">
    <property type="term" value="P:intracellular protein transport"/>
    <property type="evidence" value="ECO:0007669"/>
    <property type="project" value="UniProtKB-UniRule"/>
</dbReference>
<feature type="domain" description="RING-type" evidence="16">
    <location>
        <begin position="713"/>
        <end position="750"/>
    </location>
</feature>
<dbReference type="Gene3D" id="1.25.40.10">
    <property type="entry name" value="Tetratricopeptide repeat domain"/>
    <property type="match status" value="1"/>
</dbReference>
<evidence type="ECO:0000256" key="8">
    <source>
        <dbReference type="ARBA" id="ARBA00022927"/>
    </source>
</evidence>
<feature type="repeat" description="CHCR" evidence="13">
    <location>
        <begin position="312"/>
        <end position="459"/>
    </location>
</feature>
<keyword evidence="10" id="KW-0458">Lysosome</keyword>
<dbReference type="CTD" id="55823"/>
<comment type="similarity">
    <text evidence="3 11">Belongs to the VPS11 family.</text>
</comment>
<dbReference type="GO" id="GO:0006904">
    <property type="term" value="P:vesicle docking involved in exocytosis"/>
    <property type="evidence" value="ECO:0007669"/>
    <property type="project" value="TreeGrafter"/>
</dbReference>
<evidence type="ECO:0000313" key="18">
    <source>
        <dbReference type="RefSeq" id="XP_028966352.1"/>
    </source>
</evidence>
<dbReference type="PROSITE" id="PS50089">
    <property type="entry name" value="ZF_RING_2"/>
    <property type="match status" value="1"/>
</dbReference>
<evidence type="ECO:0000256" key="7">
    <source>
        <dbReference type="ARBA" id="ARBA00022833"/>
    </source>
</evidence>
<evidence type="ECO:0000256" key="14">
    <source>
        <dbReference type="SAM" id="Coils"/>
    </source>
</evidence>
<feature type="coiled-coil region" evidence="14">
    <location>
        <begin position="670"/>
        <end position="704"/>
    </location>
</feature>
<dbReference type="Pfam" id="PF23356">
    <property type="entry name" value="TPR_PEP5_VPS11"/>
    <property type="match status" value="1"/>
</dbReference>
<evidence type="ECO:0000256" key="4">
    <source>
        <dbReference type="ARBA" id="ARBA00022448"/>
    </source>
</evidence>
<evidence type="ECO:0000256" key="9">
    <source>
        <dbReference type="ARBA" id="ARBA00023136"/>
    </source>
</evidence>
<feature type="compositionally biased region" description="Polar residues" evidence="15">
    <location>
        <begin position="929"/>
        <end position="947"/>
    </location>
</feature>
<name>A0AAJ7SCV4_9ACAR</name>
<proteinExistence type="inferred from homology"/>
<dbReference type="GO" id="GO:0031902">
    <property type="term" value="C:late endosome membrane"/>
    <property type="evidence" value="ECO:0007669"/>
    <property type="project" value="UniProtKB-SubCell"/>
</dbReference>
<dbReference type="InterPro" id="IPR011990">
    <property type="entry name" value="TPR-like_helical_dom_sf"/>
</dbReference>
<comment type="subcellular location">
    <subcellularLocation>
        <location evidence="2">Late endosome membrane</location>
        <topology evidence="2">Peripheral membrane protein</topology>
        <orientation evidence="2">Cytoplasmic side</orientation>
    </subcellularLocation>
    <subcellularLocation>
        <location evidence="1">Lysosome</location>
    </subcellularLocation>
</comment>
<keyword evidence="4" id="KW-0813">Transport</keyword>
<dbReference type="GO" id="GO:0030674">
    <property type="term" value="F:protein-macromolecule adaptor activity"/>
    <property type="evidence" value="ECO:0007669"/>
    <property type="project" value="TreeGrafter"/>
</dbReference>
<keyword evidence="9 11" id="KW-0472">Membrane</keyword>
<evidence type="ECO:0000256" key="6">
    <source>
        <dbReference type="ARBA" id="ARBA00022771"/>
    </source>
</evidence>
<gene>
    <name evidence="18" type="primary">LOC100897583</name>
</gene>
<keyword evidence="5" id="KW-0479">Metal-binding</keyword>
<evidence type="ECO:0000313" key="17">
    <source>
        <dbReference type="Proteomes" id="UP000694867"/>
    </source>
</evidence>
<dbReference type="InterPro" id="IPR057308">
    <property type="entry name" value="CHCR_PEP5_VPS11"/>
</dbReference>
<evidence type="ECO:0000256" key="10">
    <source>
        <dbReference type="ARBA" id="ARBA00023228"/>
    </source>
</evidence>
<dbReference type="GO" id="GO:0008270">
    <property type="term" value="F:zinc ion binding"/>
    <property type="evidence" value="ECO:0007669"/>
    <property type="project" value="UniProtKB-KW"/>
</dbReference>
<dbReference type="CDD" id="cd16688">
    <property type="entry name" value="RING-H2_Vps11"/>
    <property type="match status" value="1"/>
</dbReference>
<dbReference type="RefSeq" id="XP_028966352.1">
    <property type="nucleotide sequence ID" value="XM_029110519.1"/>
</dbReference>
<dbReference type="AlphaFoldDB" id="A0AAJ7SCV4"/>
<evidence type="ECO:0000259" key="16">
    <source>
        <dbReference type="PROSITE" id="PS50089"/>
    </source>
</evidence>
<keyword evidence="6 12" id="KW-0863">Zinc-finger</keyword>
<dbReference type="GO" id="GO:0007032">
    <property type="term" value="P:endosome organization"/>
    <property type="evidence" value="ECO:0007669"/>
    <property type="project" value="TreeGrafter"/>
</dbReference>
<dbReference type="GO" id="GO:0030897">
    <property type="term" value="C:HOPS complex"/>
    <property type="evidence" value="ECO:0007669"/>
    <property type="project" value="TreeGrafter"/>
</dbReference>
<dbReference type="KEGG" id="goe:100897583"/>
<dbReference type="SUPFAM" id="SSF57850">
    <property type="entry name" value="RING/U-box"/>
    <property type="match status" value="1"/>
</dbReference>
<dbReference type="PANTHER" id="PTHR23323:SF24">
    <property type="entry name" value="VACUOLAR PROTEIN SORTING-ASSOCIATED PROTEIN 11 HOMOLOG"/>
    <property type="match status" value="1"/>
</dbReference>
<dbReference type="InterPro" id="IPR013083">
    <property type="entry name" value="Znf_RING/FYVE/PHD"/>
</dbReference>
<dbReference type="Gene3D" id="3.30.40.10">
    <property type="entry name" value="Zinc/RING finger domain, C3HC4 (zinc finger)"/>
    <property type="match status" value="1"/>
</dbReference>
<organism evidence="17 18">
    <name type="scientific">Galendromus occidentalis</name>
    <name type="common">western predatory mite</name>
    <dbReference type="NCBI Taxonomy" id="34638"/>
    <lineage>
        <taxon>Eukaryota</taxon>
        <taxon>Metazoa</taxon>
        <taxon>Ecdysozoa</taxon>
        <taxon>Arthropoda</taxon>
        <taxon>Chelicerata</taxon>
        <taxon>Arachnida</taxon>
        <taxon>Acari</taxon>
        <taxon>Parasitiformes</taxon>
        <taxon>Mesostigmata</taxon>
        <taxon>Gamasina</taxon>
        <taxon>Phytoseioidea</taxon>
        <taxon>Phytoseiidae</taxon>
        <taxon>Typhlodrominae</taxon>
        <taxon>Galendromus</taxon>
    </lineage>
</organism>
<dbReference type="InterPro" id="IPR016024">
    <property type="entry name" value="ARM-type_fold"/>
</dbReference>
<evidence type="ECO:0000256" key="15">
    <source>
        <dbReference type="SAM" id="MobiDB-lite"/>
    </source>
</evidence>
<keyword evidence="14" id="KW-0175">Coiled coil</keyword>
<evidence type="ECO:0000256" key="13">
    <source>
        <dbReference type="PROSITE-ProRule" id="PRU01006"/>
    </source>
</evidence>